<accession>A0ABW8YGF6</accession>
<comment type="caution">
    <text evidence="2">The sequence shown here is derived from an EMBL/GenBank/DDBJ whole genome shotgun (WGS) entry which is preliminary data.</text>
</comment>
<feature type="transmembrane region" description="Helical" evidence="1">
    <location>
        <begin position="36"/>
        <end position="55"/>
    </location>
</feature>
<keyword evidence="1" id="KW-1133">Transmembrane helix</keyword>
<protein>
    <recommendedName>
        <fullName evidence="4">SRPBCC family protein</fullName>
    </recommendedName>
</protein>
<dbReference type="SUPFAM" id="SSF55961">
    <property type="entry name" value="Bet v1-like"/>
    <property type="match status" value="1"/>
</dbReference>
<organism evidence="2 3">
    <name type="scientific">Flavobacterium rhizophilum</name>
    <dbReference type="NCBI Taxonomy" id="3163296"/>
    <lineage>
        <taxon>Bacteria</taxon>
        <taxon>Pseudomonadati</taxon>
        <taxon>Bacteroidota</taxon>
        <taxon>Flavobacteriia</taxon>
        <taxon>Flavobacteriales</taxon>
        <taxon>Flavobacteriaceae</taxon>
        <taxon>Flavobacterium</taxon>
    </lineage>
</organism>
<gene>
    <name evidence="2" type="ORF">ABS768_14780</name>
</gene>
<dbReference type="EMBL" id="JBELQB010000012">
    <property type="protein sequence ID" value="MFL9838772.1"/>
    <property type="molecule type" value="Genomic_DNA"/>
</dbReference>
<keyword evidence="1" id="KW-0472">Membrane</keyword>
<evidence type="ECO:0000256" key="1">
    <source>
        <dbReference type="SAM" id="Phobius"/>
    </source>
</evidence>
<reference evidence="2 3" key="1">
    <citation type="submission" date="2024-06" db="EMBL/GenBank/DDBJ databases">
        <authorList>
            <person name="Kaempfer P."/>
            <person name="Viver T."/>
        </authorList>
    </citation>
    <scope>NUCLEOTIDE SEQUENCE [LARGE SCALE GENOMIC DNA]</scope>
    <source>
        <strain evidence="2 3">ST-75</strain>
    </source>
</reference>
<evidence type="ECO:0000313" key="2">
    <source>
        <dbReference type="EMBL" id="MFL9838772.1"/>
    </source>
</evidence>
<evidence type="ECO:0000313" key="3">
    <source>
        <dbReference type="Proteomes" id="UP001629059"/>
    </source>
</evidence>
<name>A0ABW8YGF6_9FLAO</name>
<dbReference type="RefSeq" id="WP_408075723.1">
    <property type="nucleotide sequence ID" value="NZ_JBELQB010000012.1"/>
</dbReference>
<keyword evidence="1" id="KW-0812">Transmembrane</keyword>
<evidence type="ECO:0008006" key="4">
    <source>
        <dbReference type="Google" id="ProtNLM"/>
    </source>
</evidence>
<feature type="transmembrane region" description="Helical" evidence="1">
    <location>
        <begin position="67"/>
        <end position="86"/>
    </location>
</feature>
<feature type="transmembrane region" description="Helical" evidence="1">
    <location>
        <begin position="12"/>
        <end position="30"/>
    </location>
</feature>
<dbReference type="Proteomes" id="UP001629059">
    <property type="component" value="Unassembled WGS sequence"/>
</dbReference>
<proteinExistence type="predicted"/>
<sequence>MKQFYKQKKVTFIIGILAGVVYGLAARYVFKSNIATVSFLFLVPIGLGAVPFLFINREQIQSYKKLLFIPWLSIPLLFGLMILFKIEDFLCFFVLAIPFILLGTLIAFLVVFLDEVIKRNKRNKLFGLALLPFLVLPLEKSLEPNSRNYNVNSEIIIEATDAIIWDNIVAVNIINETEYNPGILNTFGLPRPVKATVTKKELGGIRTGYFDDGLQFTEIITKYDLNREIAFSIKVDPTSCQNKIFQKHVLEGDYFRFENAVYKLTPMPEGKIKLSLSSEYNLTSNVNFYGEFWANIMIKDFQDRLLNVIQKRCEKKL</sequence>
<feature type="transmembrane region" description="Helical" evidence="1">
    <location>
        <begin position="92"/>
        <end position="113"/>
    </location>
</feature>
<keyword evidence="3" id="KW-1185">Reference proteome</keyword>